<comment type="caution">
    <text evidence="1">The sequence shown here is derived from an EMBL/GenBank/DDBJ whole genome shotgun (WGS) entry which is preliminary data.</text>
</comment>
<name>A0ABS1S9Y7_9RHOB</name>
<keyword evidence="2" id="KW-1185">Reference proteome</keyword>
<dbReference type="Proteomes" id="UP000644749">
    <property type="component" value="Unassembled WGS sequence"/>
</dbReference>
<protein>
    <submittedName>
        <fullName evidence="1">Uncharacterized protein</fullName>
    </submittedName>
</protein>
<proteinExistence type="predicted"/>
<dbReference type="RefSeq" id="WP_191312800.1">
    <property type="nucleotide sequence ID" value="NZ_BNCL01000032.1"/>
</dbReference>
<gene>
    <name evidence="1" type="ORF">JL111_18775</name>
</gene>
<reference evidence="1 2" key="1">
    <citation type="submission" date="2021-01" db="EMBL/GenBank/DDBJ databases">
        <title>011410 draft genome.</title>
        <authorList>
            <person name="Lang L."/>
        </authorList>
    </citation>
    <scope>NUCLEOTIDE SEQUENCE [LARGE SCALE GENOMIC DNA]</scope>
    <source>
        <strain evidence="1 2">KCTC 42845</strain>
    </source>
</reference>
<evidence type="ECO:0000313" key="2">
    <source>
        <dbReference type="Proteomes" id="UP000644749"/>
    </source>
</evidence>
<organism evidence="1 2">
    <name type="scientific">Paracoccus aerius</name>
    <dbReference type="NCBI Taxonomy" id="1915382"/>
    <lineage>
        <taxon>Bacteria</taxon>
        <taxon>Pseudomonadati</taxon>
        <taxon>Pseudomonadota</taxon>
        <taxon>Alphaproteobacteria</taxon>
        <taxon>Rhodobacterales</taxon>
        <taxon>Paracoccaceae</taxon>
        <taxon>Paracoccus</taxon>
    </lineage>
</organism>
<dbReference type="EMBL" id="JAESHT010000028">
    <property type="protein sequence ID" value="MBL3675518.1"/>
    <property type="molecule type" value="Genomic_DNA"/>
</dbReference>
<sequence>MTDATVTLDGFERINGIVEIGGDYAQFRSPSEIAQDDITGPQDGLSIVGKSERVVLESYRVLDREEGEGREITLRRIKPEAS</sequence>
<evidence type="ECO:0000313" key="1">
    <source>
        <dbReference type="EMBL" id="MBL3675518.1"/>
    </source>
</evidence>
<accession>A0ABS1S9Y7</accession>